<keyword evidence="3" id="KW-1185">Reference proteome</keyword>
<organism evidence="2">
    <name type="scientific">Triticum aestivum</name>
    <name type="common">Wheat</name>
    <dbReference type="NCBI Taxonomy" id="4565"/>
    <lineage>
        <taxon>Eukaryota</taxon>
        <taxon>Viridiplantae</taxon>
        <taxon>Streptophyta</taxon>
        <taxon>Embryophyta</taxon>
        <taxon>Tracheophyta</taxon>
        <taxon>Spermatophyta</taxon>
        <taxon>Magnoliopsida</taxon>
        <taxon>Liliopsida</taxon>
        <taxon>Poales</taxon>
        <taxon>Poaceae</taxon>
        <taxon>BOP clade</taxon>
        <taxon>Pooideae</taxon>
        <taxon>Triticodae</taxon>
        <taxon>Triticeae</taxon>
        <taxon>Triticinae</taxon>
        <taxon>Triticum</taxon>
    </lineage>
</organism>
<dbReference type="Proteomes" id="UP000019116">
    <property type="component" value="Chromosome 2A"/>
</dbReference>
<feature type="compositionally biased region" description="Basic and acidic residues" evidence="1">
    <location>
        <begin position="293"/>
        <end position="311"/>
    </location>
</feature>
<reference evidence="2" key="1">
    <citation type="submission" date="2018-08" db="EMBL/GenBank/DDBJ databases">
        <authorList>
            <person name="Rossello M."/>
        </authorList>
    </citation>
    <scope>NUCLEOTIDE SEQUENCE [LARGE SCALE GENOMIC DNA]</scope>
    <source>
        <strain evidence="2">cv. Chinese Spring</strain>
    </source>
</reference>
<dbReference type="AlphaFoldDB" id="A0A3B6B1G6"/>
<proteinExistence type="predicted"/>
<dbReference type="PANTHER" id="PTHR33087:SF48">
    <property type="entry name" value="CCHC-TYPE DOMAIN-CONTAINING PROTEIN"/>
    <property type="match status" value="1"/>
</dbReference>
<evidence type="ECO:0000313" key="3">
    <source>
        <dbReference type="Proteomes" id="UP000019116"/>
    </source>
</evidence>
<dbReference type="OrthoDB" id="682567at2759"/>
<evidence type="ECO:0000313" key="2">
    <source>
        <dbReference type="EnsemblPlants" id="TraesCS2A02G322200.1.cds1"/>
    </source>
</evidence>
<dbReference type="EnsemblPlants" id="TraesCS2A02G322200.1">
    <property type="protein sequence ID" value="TraesCS2A02G322200.1.cds1"/>
    <property type="gene ID" value="TraesCS2A02G322200"/>
</dbReference>
<feature type="compositionally biased region" description="Basic and acidic residues" evidence="1">
    <location>
        <begin position="244"/>
        <end position="282"/>
    </location>
</feature>
<sequence length="428" mass="48537">MPRLGDASLRPEEDFVVVPATPEMQAESAILSSNAVVAWLEGARQDISCRQVATELAAALGARPADVEVVKHYPEQFFVRFVYKHQCAEVVSRDSLPGAGYNIFVREWRLEAHADNEDMLLHVRLCMEDVPLHGWNEYIATFLIGRSCSLDYIEPRSRRKEDTRDLALWAWTANPNAIPKVKWLTLPARGHRHRGRRGLRHRVIIHLDFLEDHSKAAADDDNPPSLEVHEFTWFRRAVDDTVVPRDRRVPQGREVRRQDRRDDDEGDHDDRRGRGDRAREGWGARVRRSLSHNPRERQREVGQDRTRERSGGHRHATNSSAPLSAALDDVPAPLRGSGSVSGEHVRALELLPRRCRALPRSGGAAPLARPLRAPPDAALRRASLPRHLHHYLRLRCCRQARGPSALKIGVLPCVSLRLAHHYSSSTRL</sequence>
<dbReference type="Gramene" id="TraesRN2A0100815600.1">
    <property type="protein sequence ID" value="TraesRN2A0100815600.1"/>
    <property type="gene ID" value="TraesRN2A0100815600"/>
</dbReference>
<reference evidence="2" key="2">
    <citation type="submission" date="2018-10" db="UniProtKB">
        <authorList>
            <consortium name="EnsemblPlants"/>
        </authorList>
    </citation>
    <scope>IDENTIFICATION</scope>
</reference>
<dbReference type="Gramene" id="TraesNOR2A03G00743480.1">
    <property type="protein sequence ID" value="TraesNOR2A03G00743480.1.CDS1"/>
    <property type="gene ID" value="TraesNOR2A03G00743480"/>
</dbReference>
<dbReference type="InterPro" id="IPR053253">
    <property type="entry name" value="Sex_diff_modulator"/>
</dbReference>
<evidence type="ECO:0008006" key="4">
    <source>
        <dbReference type="Google" id="ProtNLM"/>
    </source>
</evidence>
<feature type="region of interest" description="Disordered" evidence="1">
    <location>
        <begin position="244"/>
        <end position="341"/>
    </location>
</feature>
<dbReference type="Gramene" id="TraesWEE_scaffold_028314_01G000500.1">
    <property type="protein sequence ID" value="TraesWEE_scaffold_028314_01G000500.1"/>
    <property type="gene ID" value="TraesWEE_scaffold_028314_01G000500"/>
</dbReference>
<evidence type="ECO:0000256" key="1">
    <source>
        <dbReference type="SAM" id="MobiDB-lite"/>
    </source>
</evidence>
<dbReference type="Gramene" id="TraesCLE_scaffold_043348_01G000100.1">
    <property type="protein sequence ID" value="TraesCLE_scaffold_043348_01G000100.1"/>
    <property type="gene ID" value="TraesCLE_scaffold_043348_01G000100"/>
</dbReference>
<name>A0A3B6B1G6_WHEAT</name>
<dbReference type="Gramene" id="TraesCS2A02G322200.1">
    <property type="protein sequence ID" value="TraesCS2A02G322200.1.cds1"/>
    <property type="gene ID" value="TraesCS2A02G322200"/>
</dbReference>
<dbReference type="Gramene" id="TraesCS2A03G0838000.1">
    <property type="protein sequence ID" value="TraesCS2A03G0838000.1.CDS1"/>
    <property type="gene ID" value="TraesCS2A03G0838000"/>
</dbReference>
<dbReference type="PANTHER" id="PTHR33087">
    <property type="entry name" value="OS07G0539200 PROTEIN"/>
    <property type="match status" value="1"/>
</dbReference>
<accession>A0A3B6B1G6</accession>
<dbReference type="Gramene" id="TraesCAD_scaffold_031758_01G000500.1">
    <property type="protein sequence ID" value="TraesCAD_scaffold_031758_01G000500.1"/>
    <property type="gene ID" value="TraesCAD_scaffold_031758_01G000500"/>
</dbReference>
<dbReference type="Gramene" id="TraesJAG2A03G00733850.1">
    <property type="protein sequence ID" value="TraesJAG2A03G00733850.1.CDS1"/>
    <property type="gene ID" value="TraesJAG2A03G00733850"/>
</dbReference>
<dbReference type="Gramene" id="TraesROB_scaffold_021155_01G000400.1">
    <property type="protein sequence ID" value="TraesROB_scaffold_021155_01G000400.1"/>
    <property type="gene ID" value="TraesROB_scaffold_021155_01G000400"/>
</dbReference>
<dbReference type="OMA" id="RERQCEE"/>
<protein>
    <recommendedName>
        <fullName evidence="4">DUF4283 domain-containing protein</fullName>
    </recommendedName>
</protein>